<keyword evidence="8" id="KW-1185">Reference proteome</keyword>
<dbReference type="SUPFAM" id="SSF56672">
    <property type="entry name" value="DNA/RNA polymerases"/>
    <property type="match status" value="1"/>
</dbReference>
<evidence type="ECO:0000313" key="9">
    <source>
        <dbReference type="WBParaSite" id="HCON_00168780-00001"/>
    </source>
</evidence>
<keyword evidence="5" id="KW-0378">Hydrolase</keyword>
<proteinExistence type="predicted"/>
<accession>A0A7I4Z0F8</accession>
<dbReference type="PANTHER" id="PTHR37984">
    <property type="entry name" value="PROTEIN CBG26694"/>
    <property type="match status" value="1"/>
</dbReference>
<reference evidence="9" key="1">
    <citation type="submission" date="2020-12" db="UniProtKB">
        <authorList>
            <consortium name="WormBaseParasite"/>
        </authorList>
    </citation>
    <scope>IDENTIFICATION</scope>
    <source>
        <strain evidence="9">MHco3</strain>
    </source>
</reference>
<dbReference type="AlphaFoldDB" id="A0A7I4Z0F8"/>
<dbReference type="PANTHER" id="PTHR37984:SF5">
    <property type="entry name" value="PROTEIN NYNRIN-LIKE"/>
    <property type="match status" value="1"/>
</dbReference>
<dbReference type="OrthoDB" id="5850908at2759"/>
<dbReference type="Pfam" id="PF17917">
    <property type="entry name" value="RT_RNaseH"/>
    <property type="match status" value="1"/>
</dbReference>
<dbReference type="InterPro" id="IPR041373">
    <property type="entry name" value="RT_RNaseH"/>
</dbReference>
<evidence type="ECO:0000256" key="1">
    <source>
        <dbReference type="ARBA" id="ARBA00022679"/>
    </source>
</evidence>
<name>A0A7I4Z0F8_HAECO</name>
<keyword evidence="3" id="KW-0540">Nuclease</keyword>
<keyword evidence="6" id="KW-0695">RNA-directed DNA polymerase</keyword>
<evidence type="ECO:0000256" key="4">
    <source>
        <dbReference type="ARBA" id="ARBA00022759"/>
    </source>
</evidence>
<keyword evidence="4" id="KW-0255">Endonuclease</keyword>
<dbReference type="GO" id="GO:0004519">
    <property type="term" value="F:endonuclease activity"/>
    <property type="evidence" value="ECO:0007669"/>
    <property type="project" value="UniProtKB-KW"/>
</dbReference>
<dbReference type="InterPro" id="IPR043502">
    <property type="entry name" value="DNA/RNA_pol_sf"/>
</dbReference>
<evidence type="ECO:0000313" key="8">
    <source>
        <dbReference type="Proteomes" id="UP000025227"/>
    </source>
</evidence>
<evidence type="ECO:0000256" key="3">
    <source>
        <dbReference type="ARBA" id="ARBA00022722"/>
    </source>
</evidence>
<organism evidence="8 9">
    <name type="scientific">Haemonchus contortus</name>
    <name type="common">Barber pole worm</name>
    <dbReference type="NCBI Taxonomy" id="6289"/>
    <lineage>
        <taxon>Eukaryota</taxon>
        <taxon>Metazoa</taxon>
        <taxon>Ecdysozoa</taxon>
        <taxon>Nematoda</taxon>
        <taxon>Chromadorea</taxon>
        <taxon>Rhabditida</taxon>
        <taxon>Rhabditina</taxon>
        <taxon>Rhabditomorpha</taxon>
        <taxon>Strongyloidea</taxon>
        <taxon>Trichostrongylidae</taxon>
        <taxon>Haemonchus</taxon>
    </lineage>
</organism>
<evidence type="ECO:0000259" key="7">
    <source>
        <dbReference type="Pfam" id="PF17917"/>
    </source>
</evidence>
<keyword evidence="2" id="KW-0548">Nucleotidyltransferase</keyword>
<dbReference type="InterPro" id="IPR050951">
    <property type="entry name" value="Retrovirus_Pol_polyprotein"/>
</dbReference>
<dbReference type="Proteomes" id="UP000025227">
    <property type="component" value="Unplaced"/>
</dbReference>
<evidence type="ECO:0000256" key="5">
    <source>
        <dbReference type="ARBA" id="ARBA00022801"/>
    </source>
</evidence>
<protein>
    <submittedName>
        <fullName evidence="9">RT_RNaseH domain-containing protein</fullName>
    </submittedName>
</protein>
<sequence>MRGLSNAHLLHRHPFPTSPKNFFTEHNGGTVFSQIDFADAYPPVEVDSRLQGVSHNQHASTALPLAVWSQTSPWHLPADYRLRDLWAQRRCCLPRRRHRHRQHIFRAQRQHRSLIFKDIRPRPPCPYRQVLLRDDPVDLPRTSPLLDTNPIPRRSMPSPNLTNYYEVFVTEMRQLRAPLNSLLNKDAPCNWNSDCDAGFERTKEVHLLLTHYNPSLPTADASDYGIEVVISHPHPNESENAVYYASRFLGATEKNNGQTEKEGLAFIYAARMFHRYVYGRHFTLFTDHKPLSVILGLEKGLPTYTAIASNAGLSPCAPTILTSNIGVLPATISQTRSLAPFLLSRHWKKTSKSLKSPETPRPSSTTV</sequence>
<dbReference type="GO" id="GO:0016787">
    <property type="term" value="F:hydrolase activity"/>
    <property type="evidence" value="ECO:0007669"/>
    <property type="project" value="UniProtKB-KW"/>
</dbReference>
<dbReference type="GO" id="GO:0003964">
    <property type="term" value="F:RNA-directed DNA polymerase activity"/>
    <property type="evidence" value="ECO:0007669"/>
    <property type="project" value="UniProtKB-KW"/>
</dbReference>
<evidence type="ECO:0000256" key="2">
    <source>
        <dbReference type="ARBA" id="ARBA00022695"/>
    </source>
</evidence>
<dbReference type="WBParaSite" id="HCON_00168780-00001">
    <property type="protein sequence ID" value="HCON_00168780-00001"/>
    <property type="gene ID" value="HCON_00168780"/>
</dbReference>
<feature type="domain" description="Reverse transcriptase RNase H-like" evidence="7">
    <location>
        <begin position="219"/>
        <end position="297"/>
    </location>
</feature>
<evidence type="ECO:0000256" key="6">
    <source>
        <dbReference type="ARBA" id="ARBA00022918"/>
    </source>
</evidence>
<keyword evidence="1" id="KW-0808">Transferase</keyword>